<organism evidence="1">
    <name type="scientific">Tuwongella immobilis</name>
    <dbReference type="NCBI Taxonomy" id="692036"/>
    <lineage>
        <taxon>Bacteria</taxon>
        <taxon>Pseudomonadati</taxon>
        <taxon>Planctomycetota</taxon>
        <taxon>Planctomycetia</taxon>
        <taxon>Gemmatales</taxon>
        <taxon>Gemmataceae</taxon>
        <taxon>Tuwongella</taxon>
    </lineage>
</organism>
<dbReference type="Proteomes" id="UP000464378">
    <property type="component" value="Chromosome"/>
</dbReference>
<dbReference type="KEGG" id="tim:GMBLW1_06740"/>
<reference evidence="1" key="1">
    <citation type="submission" date="2019-04" db="EMBL/GenBank/DDBJ databases">
        <authorList>
            <consortium name="Science for Life Laboratories"/>
        </authorList>
    </citation>
    <scope>NUCLEOTIDE SEQUENCE</scope>
    <source>
        <strain evidence="1">MBLW1</strain>
    </source>
</reference>
<name>A0A6C2YPB4_9BACT</name>
<dbReference type="RefSeq" id="WP_162658369.1">
    <property type="nucleotide sequence ID" value="NZ_LR593887.1"/>
</dbReference>
<protein>
    <submittedName>
        <fullName evidence="1">Uncharacterized protein</fullName>
    </submittedName>
</protein>
<dbReference type="EMBL" id="LR593887">
    <property type="protein sequence ID" value="VTS03944.1"/>
    <property type="molecule type" value="Genomic_DNA"/>
</dbReference>
<gene>
    <name evidence="1" type="ORF">GMBLW1_06740</name>
</gene>
<accession>A0A6C2YPB4</accession>
<evidence type="ECO:0000313" key="1">
    <source>
        <dbReference type="EMBL" id="VIP03286.1"/>
    </source>
</evidence>
<keyword evidence="2" id="KW-1185">Reference proteome</keyword>
<dbReference type="EMBL" id="LR586016">
    <property type="protein sequence ID" value="VIP03286.1"/>
    <property type="molecule type" value="Genomic_DNA"/>
</dbReference>
<sequence length="116" mass="13308">MARCDEGYRCQVCGGDVESILDSDLYLAYILGEIPLHHLHTLSECHIRCNPARAQYIVDESFPSVECTSLFDKRSLDRDYVSQRENEVTRAWRRLQAIPRLGLSVPEYPLSVTPDH</sequence>
<dbReference type="InParanoid" id="A0A6C2YPB4"/>
<dbReference type="AlphaFoldDB" id="A0A6C2YPB4"/>
<evidence type="ECO:0000313" key="2">
    <source>
        <dbReference type="Proteomes" id="UP000464378"/>
    </source>
</evidence>
<proteinExistence type="predicted"/>